<evidence type="ECO:0008006" key="4">
    <source>
        <dbReference type="Google" id="ProtNLM"/>
    </source>
</evidence>
<name>A0A9X1FC51_9FLAO</name>
<proteinExistence type="predicted"/>
<dbReference type="RefSeq" id="WP_218547482.1">
    <property type="nucleotide sequence ID" value="NZ_JAGSPD010000014.1"/>
</dbReference>
<keyword evidence="1" id="KW-0175">Coiled coil</keyword>
<comment type="caution">
    <text evidence="2">The sequence shown here is derived from an EMBL/GenBank/DDBJ whole genome shotgun (WGS) entry which is preliminary data.</text>
</comment>
<reference evidence="2" key="1">
    <citation type="submission" date="2021-04" db="EMBL/GenBank/DDBJ databases">
        <authorList>
            <person name="Pira H."/>
            <person name="Risdian C."/>
            <person name="Wink J."/>
        </authorList>
    </citation>
    <scope>NUCLEOTIDE SEQUENCE</scope>
    <source>
        <strain evidence="2">WHY3</strain>
    </source>
</reference>
<evidence type="ECO:0000313" key="2">
    <source>
        <dbReference type="EMBL" id="MBV7270373.1"/>
    </source>
</evidence>
<dbReference type="AlphaFoldDB" id="A0A9X1FC51"/>
<organism evidence="2 3">
    <name type="scientific">Winogradskyella luteola</name>
    <dbReference type="NCBI Taxonomy" id="2828330"/>
    <lineage>
        <taxon>Bacteria</taxon>
        <taxon>Pseudomonadati</taxon>
        <taxon>Bacteroidota</taxon>
        <taxon>Flavobacteriia</taxon>
        <taxon>Flavobacteriales</taxon>
        <taxon>Flavobacteriaceae</taxon>
        <taxon>Winogradskyella</taxon>
    </lineage>
</organism>
<accession>A0A9X1FC51</accession>
<evidence type="ECO:0000256" key="1">
    <source>
        <dbReference type="SAM" id="Coils"/>
    </source>
</evidence>
<sequence length="186" mass="21226">MQNDNIDELFNNLKGEFDINELGEGHENRFLEKLKANETASTDVEKFSLNWKSFLAIAASLVICFAVFTTAQSEPEALDLASVSSEMSETQDFFTATIEAELKKLNNERSPLTEQIITDAISRIDLLEKEYQNLKNDLTKSNKDQRVIYAMVNNFQNRIDILNTVLEQIETIKQLKNNSNEPKNTI</sequence>
<keyword evidence="3" id="KW-1185">Reference proteome</keyword>
<dbReference type="Proteomes" id="UP001138894">
    <property type="component" value="Unassembled WGS sequence"/>
</dbReference>
<gene>
    <name evidence="2" type="ORF">KCG49_14355</name>
</gene>
<evidence type="ECO:0000313" key="3">
    <source>
        <dbReference type="Proteomes" id="UP001138894"/>
    </source>
</evidence>
<protein>
    <recommendedName>
        <fullName evidence="4">DUF4179 domain-containing protein</fullName>
    </recommendedName>
</protein>
<dbReference type="EMBL" id="JAGSPD010000014">
    <property type="protein sequence ID" value="MBV7270373.1"/>
    <property type="molecule type" value="Genomic_DNA"/>
</dbReference>
<feature type="coiled-coil region" evidence="1">
    <location>
        <begin position="117"/>
        <end position="144"/>
    </location>
</feature>